<dbReference type="PANTHER" id="PTHR46082">
    <property type="entry name" value="ATP/GTP-BINDING PROTEIN-RELATED"/>
    <property type="match status" value="1"/>
</dbReference>
<proteinExistence type="predicted"/>
<gene>
    <name evidence="1" type="ORF">OIDMADRAFT_55667</name>
</gene>
<evidence type="ECO:0000313" key="2">
    <source>
        <dbReference type="Proteomes" id="UP000054321"/>
    </source>
</evidence>
<dbReference type="Pfam" id="PF13374">
    <property type="entry name" value="TPR_10"/>
    <property type="match status" value="2"/>
</dbReference>
<sequence length="197" mass="22599">MQCATVQAVGQVQHRRFTYNFPESRKRLVLQKWEKIRGPEHPQTLDALGDYAVVLRHLGKLDAAAQAAQKSIFGSEKALRKDHPLTLPTVVQLGYILTLQGEYSRGEKMIRTALTGLEKELGKDHPYVKKLEEAETLSQQALDGRRRILGTGHPYTFKTMYHQSLVLLAREQFLEAEKCADVRWTECRQHWDLSTLM</sequence>
<dbReference type="InterPro" id="IPR011990">
    <property type="entry name" value="TPR-like_helical_dom_sf"/>
</dbReference>
<reference evidence="2" key="2">
    <citation type="submission" date="2015-01" db="EMBL/GenBank/DDBJ databases">
        <title>Evolutionary Origins and Diversification of the Mycorrhizal Mutualists.</title>
        <authorList>
            <consortium name="DOE Joint Genome Institute"/>
            <consortium name="Mycorrhizal Genomics Consortium"/>
            <person name="Kohler A."/>
            <person name="Kuo A."/>
            <person name="Nagy L.G."/>
            <person name="Floudas D."/>
            <person name="Copeland A."/>
            <person name="Barry K.W."/>
            <person name="Cichocki N."/>
            <person name="Veneault-Fourrey C."/>
            <person name="LaButti K."/>
            <person name="Lindquist E.A."/>
            <person name="Lipzen A."/>
            <person name="Lundell T."/>
            <person name="Morin E."/>
            <person name="Murat C."/>
            <person name="Riley R."/>
            <person name="Ohm R."/>
            <person name="Sun H."/>
            <person name="Tunlid A."/>
            <person name="Henrissat B."/>
            <person name="Grigoriev I.V."/>
            <person name="Hibbett D.S."/>
            <person name="Martin F."/>
        </authorList>
    </citation>
    <scope>NUCLEOTIDE SEQUENCE [LARGE SCALE GENOMIC DNA]</scope>
    <source>
        <strain evidence="2">Zn</strain>
    </source>
</reference>
<keyword evidence="2" id="KW-1185">Reference proteome</keyword>
<dbReference type="SUPFAM" id="SSF48452">
    <property type="entry name" value="TPR-like"/>
    <property type="match status" value="1"/>
</dbReference>
<protein>
    <recommendedName>
        <fullName evidence="3">MalT-like TPR region domain-containing protein</fullName>
    </recommendedName>
</protein>
<dbReference type="AlphaFoldDB" id="A0A0C3GUM3"/>
<name>A0A0C3GUM3_OIDMZ</name>
<organism evidence="1 2">
    <name type="scientific">Oidiodendron maius (strain Zn)</name>
    <dbReference type="NCBI Taxonomy" id="913774"/>
    <lineage>
        <taxon>Eukaryota</taxon>
        <taxon>Fungi</taxon>
        <taxon>Dikarya</taxon>
        <taxon>Ascomycota</taxon>
        <taxon>Pezizomycotina</taxon>
        <taxon>Leotiomycetes</taxon>
        <taxon>Leotiomycetes incertae sedis</taxon>
        <taxon>Myxotrichaceae</taxon>
        <taxon>Oidiodendron</taxon>
    </lineage>
</organism>
<dbReference type="STRING" id="913774.A0A0C3GUM3"/>
<dbReference type="Gene3D" id="1.25.40.10">
    <property type="entry name" value="Tetratricopeptide repeat domain"/>
    <property type="match status" value="1"/>
</dbReference>
<dbReference type="Proteomes" id="UP000054321">
    <property type="component" value="Unassembled WGS sequence"/>
</dbReference>
<dbReference type="InParanoid" id="A0A0C3GUM3"/>
<dbReference type="HOGENOM" id="CLU_1384522_0_0_1"/>
<dbReference type="InterPro" id="IPR053137">
    <property type="entry name" value="NLR-like"/>
</dbReference>
<dbReference type="PANTHER" id="PTHR46082:SF6">
    <property type="entry name" value="AAA+ ATPASE DOMAIN-CONTAINING PROTEIN-RELATED"/>
    <property type="match status" value="1"/>
</dbReference>
<accession>A0A0C3GUM3</accession>
<evidence type="ECO:0008006" key="3">
    <source>
        <dbReference type="Google" id="ProtNLM"/>
    </source>
</evidence>
<dbReference type="EMBL" id="KN832878">
    <property type="protein sequence ID" value="KIM99760.1"/>
    <property type="molecule type" value="Genomic_DNA"/>
</dbReference>
<reference evidence="1 2" key="1">
    <citation type="submission" date="2014-04" db="EMBL/GenBank/DDBJ databases">
        <authorList>
            <consortium name="DOE Joint Genome Institute"/>
            <person name="Kuo A."/>
            <person name="Martino E."/>
            <person name="Perotto S."/>
            <person name="Kohler A."/>
            <person name="Nagy L.G."/>
            <person name="Floudas D."/>
            <person name="Copeland A."/>
            <person name="Barry K.W."/>
            <person name="Cichocki N."/>
            <person name="Veneault-Fourrey C."/>
            <person name="LaButti K."/>
            <person name="Lindquist E.A."/>
            <person name="Lipzen A."/>
            <person name="Lundell T."/>
            <person name="Morin E."/>
            <person name="Murat C."/>
            <person name="Sun H."/>
            <person name="Tunlid A."/>
            <person name="Henrissat B."/>
            <person name="Grigoriev I.V."/>
            <person name="Hibbett D.S."/>
            <person name="Martin F."/>
            <person name="Nordberg H.P."/>
            <person name="Cantor M.N."/>
            <person name="Hua S.X."/>
        </authorList>
    </citation>
    <scope>NUCLEOTIDE SEQUENCE [LARGE SCALE GENOMIC DNA]</scope>
    <source>
        <strain evidence="1 2">Zn</strain>
    </source>
</reference>
<dbReference type="OrthoDB" id="626167at2759"/>
<evidence type="ECO:0000313" key="1">
    <source>
        <dbReference type="EMBL" id="KIM99760.1"/>
    </source>
</evidence>